<dbReference type="GO" id="GO:0006260">
    <property type="term" value="P:DNA replication"/>
    <property type="evidence" value="ECO:0007669"/>
    <property type="project" value="InterPro"/>
</dbReference>
<dbReference type="Gene3D" id="2.40.50.140">
    <property type="entry name" value="Nucleic acid-binding proteins"/>
    <property type="match status" value="1"/>
</dbReference>
<dbReference type="EMBL" id="MT143703">
    <property type="protein sequence ID" value="QJB00946.1"/>
    <property type="molecule type" value="Genomic_DNA"/>
</dbReference>
<dbReference type="CDD" id="cd04496">
    <property type="entry name" value="SSB_OBF"/>
    <property type="match status" value="1"/>
</dbReference>
<gene>
    <name evidence="3" type="ORF">MM171A00156_0040</name>
</gene>
<dbReference type="InterPro" id="IPR012340">
    <property type="entry name" value="NA-bd_OB-fold"/>
</dbReference>
<feature type="region of interest" description="Disordered" evidence="2">
    <location>
        <begin position="99"/>
        <end position="147"/>
    </location>
</feature>
<evidence type="ECO:0000313" key="3">
    <source>
        <dbReference type="EMBL" id="QJB00946.1"/>
    </source>
</evidence>
<feature type="compositionally biased region" description="Acidic residues" evidence="2">
    <location>
        <begin position="138"/>
        <end position="147"/>
    </location>
</feature>
<dbReference type="PROSITE" id="PS50935">
    <property type="entry name" value="SSB"/>
    <property type="match status" value="1"/>
</dbReference>
<evidence type="ECO:0000256" key="1">
    <source>
        <dbReference type="ARBA" id="ARBA00023125"/>
    </source>
</evidence>
<feature type="compositionally biased region" description="Low complexity" evidence="2">
    <location>
        <begin position="123"/>
        <end position="135"/>
    </location>
</feature>
<reference evidence="3" key="1">
    <citation type="submission" date="2020-03" db="EMBL/GenBank/DDBJ databases">
        <title>The deep terrestrial virosphere.</title>
        <authorList>
            <person name="Holmfeldt K."/>
            <person name="Nilsson E."/>
            <person name="Simone D."/>
            <person name="Lopez-Fernandez M."/>
            <person name="Wu X."/>
            <person name="de Brujin I."/>
            <person name="Lundin D."/>
            <person name="Andersson A."/>
            <person name="Bertilsson S."/>
            <person name="Dopson M."/>
        </authorList>
    </citation>
    <scope>NUCLEOTIDE SEQUENCE</scope>
    <source>
        <strain evidence="3">MM171A00156</strain>
    </source>
</reference>
<evidence type="ECO:0000256" key="2">
    <source>
        <dbReference type="SAM" id="MobiDB-lite"/>
    </source>
</evidence>
<proteinExistence type="predicted"/>
<dbReference type="SUPFAM" id="SSF50249">
    <property type="entry name" value="Nucleic acid-binding proteins"/>
    <property type="match status" value="1"/>
</dbReference>
<keyword evidence="1 3" id="KW-0238">DNA-binding</keyword>
<dbReference type="Pfam" id="PF00436">
    <property type="entry name" value="SSB"/>
    <property type="match status" value="1"/>
</dbReference>
<dbReference type="AlphaFoldDB" id="A0A6M3M6L6"/>
<protein>
    <submittedName>
        <fullName evidence="3">Putative single-stranded DNA-binding protein</fullName>
    </submittedName>
</protein>
<dbReference type="InterPro" id="IPR011344">
    <property type="entry name" value="ssDNA-bd"/>
</dbReference>
<dbReference type="GO" id="GO:0003697">
    <property type="term" value="F:single-stranded DNA binding"/>
    <property type="evidence" value="ECO:0007669"/>
    <property type="project" value="InterPro"/>
</dbReference>
<organism evidence="3">
    <name type="scientific">viral metagenome</name>
    <dbReference type="NCBI Taxonomy" id="1070528"/>
    <lineage>
        <taxon>unclassified sequences</taxon>
        <taxon>metagenomes</taxon>
        <taxon>organismal metagenomes</taxon>
    </lineage>
</organism>
<dbReference type="NCBIfam" id="TIGR00621">
    <property type="entry name" value="ssb"/>
    <property type="match status" value="1"/>
</dbReference>
<name>A0A6M3M6L6_9ZZZZ</name>
<dbReference type="InterPro" id="IPR000424">
    <property type="entry name" value="Primosome_PriB/ssb"/>
</dbReference>
<accession>A0A6M3M6L6</accession>
<sequence>MAKMYGLMRLGRDAEVKTLQSGKQVANLSLAYHYGQKEGDAYPTQWIDAAFWGERAEKLAPYLVKGSLHCFTLGDVHIEEYEKDGYAAFKLAARVDDVELGPKRDSGGSDAPPQRRPAPAPAPRQAQAPAPRSASGFDDMDDESIPF</sequence>